<dbReference type="EMBL" id="JAQGDS010000003">
    <property type="protein sequence ID" value="KAJ6262632.1"/>
    <property type="molecule type" value="Genomic_DNA"/>
</dbReference>
<feature type="compositionally biased region" description="Low complexity" evidence="1">
    <location>
        <begin position="840"/>
        <end position="860"/>
    </location>
</feature>
<dbReference type="Proteomes" id="UP001221413">
    <property type="component" value="Unassembled WGS sequence"/>
</dbReference>
<dbReference type="AlphaFoldDB" id="A0AAD6J5U5"/>
<evidence type="ECO:0000313" key="3">
    <source>
        <dbReference type="Proteomes" id="UP001221413"/>
    </source>
</evidence>
<protein>
    <submittedName>
        <fullName evidence="2">Uncharacterized protein</fullName>
    </submittedName>
</protein>
<reference evidence="2" key="1">
    <citation type="submission" date="2023-01" db="EMBL/GenBank/DDBJ databases">
        <title>The chitinases involved in constricting ring structure development in the nematode-trapping fungus Drechslerella dactyloides.</title>
        <authorList>
            <person name="Wang R."/>
            <person name="Zhang L."/>
            <person name="Tang P."/>
            <person name="Li S."/>
            <person name="Liang L."/>
        </authorList>
    </citation>
    <scope>NUCLEOTIDE SEQUENCE</scope>
    <source>
        <strain evidence="2">YMF1.00031</strain>
    </source>
</reference>
<keyword evidence="3" id="KW-1185">Reference proteome</keyword>
<feature type="region of interest" description="Disordered" evidence="1">
    <location>
        <begin position="385"/>
        <end position="406"/>
    </location>
</feature>
<proteinExistence type="predicted"/>
<organism evidence="2 3">
    <name type="scientific">Drechslerella dactyloides</name>
    <name type="common">Nematode-trapping fungus</name>
    <name type="synonym">Arthrobotrys dactyloides</name>
    <dbReference type="NCBI Taxonomy" id="74499"/>
    <lineage>
        <taxon>Eukaryota</taxon>
        <taxon>Fungi</taxon>
        <taxon>Dikarya</taxon>
        <taxon>Ascomycota</taxon>
        <taxon>Pezizomycotina</taxon>
        <taxon>Orbiliomycetes</taxon>
        <taxon>Orbiliales</taxon>
        <taxon>Orbiliaceae</taxon>
        <taxon>Drechslerella</taxon>
    </lineage>
</organism>
<evidence type="ECO:0000256" key="1">
    <source>
        <dbReference type="SAM" id="MobiDB-lite"/>
    </source>
</evidence>
<evidence type="ECO:0000313" key="2">
    <source>
        <dbReference type="EMBL" id="KAJ6262632.1"/>
    </source>
</evidence>
<name>A0AAD6J5U5_DREDA</name>
<comment type="caution">
    <text evidence="2">The sequence shown here is derived from an EMBL/GenBank/DDBJ whole genome shotgun (WGS) entry which is preliminary data.</text>
</comment>
<gene>
    <name evidence="2" type="ORF">Dda_3444</name>
</gene>
<accession>A0AAD6J5U5</accession>
<feature type="region of interest" description="Disordered" evidence="1">
    <location>
        <begin position="832"/>
        <end position="860"/>
    </location>
</feature>
<sequence length="860" mass="97459">MSALPFAATRLARSALAGTNGSALRPLCLHCRVPQQHLRSNLEVATGQRRYLKITWGNKEHVPHVRTRKGQRQKLIEAGRKGEGIAAPKMTQDELRDLYSSELFVFRTDVAAGNVPLAMQALENLTELEVLGPRDTCDLAQALHQAYRSKKLEKPTVKNYMKTIIEYLKAGRLPTHYMAQVHVLSTLKEMEEWRLGNEYWGWLKLQGTQYLDARVFGAVIEYLVYQGAPLKELENLHQLALEKYSTVEDDGGGMHHRATKLMLLQGILTARVIHGEWKGAYELLDICTRLHPTQVPSRIYELFLLNRSPEEGYLVFLMACRAGTKLSTKAVTFLSTNYWKCTNDTKGILRIFLAHLAAGGKMEPQVLNKIIFCLLGRLPDAPQPPEPLESLSASSTTGPTLTVEEERVNAEKWQEWDRKMTEYQEAVNPMFDTIRRAIELFRLVGIEPGVITYNTIISQASRRHLRNIVVASMAEAETLAEPVDENIKEANLRVALTAFGDLRDKEGLKKTWEQLTDFRRAYLRDRYKFMDGRTWTGKRRAWTSAARDHDLISWKSLIRAGFNAGMKPYVLEQLQRYENEFDSSLSQDIRTEIARCEGRVQKSFRLQKETESDAKAAVEPPRMSNAFIPGADFAGLKAEVEEYNHLLELMEVVYKSPVMYEFSTLDLIDLKALGLPEMTAQDVEDLKPVYEHFQTNMPRNPYLTATHDPKTDLAGLMLTEKQLKAQQKEKEAKTEQTPGEWGEVRSLTGYTANQLRFENWLTINRLLFLADKIQITRKWRPTRLGVKGVTSGQVRREARARELIERMEGLQGAELEAAMLQARLDLVGDVEGDAKEGSDEATTNGAAITTTETEAQAASA</sequence>